<dbReference type="InterPro" id="IPR051109">
    <property type="entry name" value="MAM_complex_regulator"/>
</dbReference>
<comment type="caution">
    <text evidence="2">The sequence shown here is derived from an EMBL/GenBank/DDBJ whole genome shotgun (WGS) entry which is preliminary data.</text>
</comment>
<dbReference type="Gene3D" id="2.30.42.10">
    <property type="match status" value="1"/>
</dbReference>
<dbReference type="PANTHER" id="PTHR14063">
    <property type="entry name" value="PROTEIN LIN-7 HOMOLOG"/>
    <property type="match status" value="1"/>
</dbReference>
<dbReference type="AlphaFoldDB" id="A0AAV2R3Y9"/>
<protein>
    <recommendedName>
        <fullName evidence="1">PDZ domain-containing protein</fullName>
    </recommendedName>
</protein>
<dbReference type="SMART" id="SM00228">
    <property type="entry name" value="PDZ"/>
    <property type="match status" value="1"/>
</dbReference>
<dbReference type="InterPro" id="IPR036034">
    <property type="entry name" value="PDZ_sf"/>
</dbReference>
<evidence type="ECO:0000259" key="1">
    <source>
        <dbReference type="PROSITE" id="PS50106"/>
    </source>
</evidence>
<dbReference type="Pfam" id="PF00595">
    <property type="entry name" value="PDZ"/>
    <property type="match status" value="1"/>
</dbReference>
<dbReference type="EMBL" id="CAXKWB010013475">
    <property type="protein sequence ID" value="CAL4107924.1"/>
    <property type="molecule type" value="Genomic_DNA"/>
</dbReference>
<sequence length="110" mass="12136">NSLRCPQPRKVKLDKTGHKLGFHLIKNSQNNGPILIKRIIPGSTAHKHGGFKPGDCILSINGESMEDKPVWYASIQLQCTSGKVTLEVRYMPGALVECKNENYQVASSDC</sequence>
<dbReference type="SUPFAM" id="SSF50156">
    <property type="entry name" value="PDZ domain-like"/>
    <property type="match status" value="1"/>
</dbReference>
<keyword evidence="3" id="KW-1185">Reference proteome</keyword>
<evidence type="ECO:0000313" key="3">
    <source>
        <dbReference type="Proteomes" id="UP001497623"/>
    </source>
</evidence>
<feature type="domain" description="PDZ" evidence="1">
    <location>
        <begin position="10"/>
        <end position="92"/>
    </location>
</feature>
<proteinExistence type="predicted"/>
<gene>
    <name evidence="2" type="ORF">MNOR_LOCUS18679</name>
</gene>
<organism evidence="2 3">
    <name type="scientific">Meganyctiphanes norvegica</name>
    <name type="common">Northern krill</name>
    <name type="synonym">Thysanopoda norvegica</name>
    <dbReference type="NCBI Taxonomy" id="48144"/>
    <lineage>
        <taxon>Eukaryota</taxon>
        <taxon>Metazoa</taxon>
        <taxon>Ecdysozoa</taxon>
        <taxon>Arthropoda</taxon>
        <taxon>Crustacea</taxon>
        <taxon>Multicrustacea</taxon>
        <taxon>Malacostraca</taxon>
        <taxon>Eumalacostraca</taxon>
        <taxon>Eucarida</taxon>
        <taxon>Euphausiacea</taxon>
        <taxon>Euphausiidae</taxon>
        <taxon>Meganyctiphanes</taxon>
    </lineage>
</organism>
<accession>A0AAV2R3Y9</accession>
<reference evidence="2 3" key="1">
    <citation type="submission" date="2024-05" db="EMBL/GenBank/DDBJ databases">
        <authorList>
            <person name="Wallberg A."/>
        </authorList>
    </citation>
    <scope>NUCLEOTIDE SEQUENCE [LARGE SCALE GENOMIC DNA]</scope>
</reference>
<dbReference type="Proteomes" id="UP001497623">
    <property type="component" value="Unassembled WGS sequence"/>
</dbReference>
<dbReference type="InterPro" id="IPR001478">
    <property type="entry name" value="PDZ"/>
</dbReference>
<name>A0AAV2R3Y9_MEGNR</name>
<feature type="non-terminal residue" evidence="2">
    <location>
        <position position="1"/>
    </location>
</feature>
<evidence type="ECO:0000313" key="2">
    <source>
        <dbReference type="EMBL" id="CAL4107924.1"/>
    </source>
</evidence>
<dbReference type="PROSITE" id="PS50106">
    <property type="entry name" value="PDZ"/>
    <property type="match status" value="1"/>
</dbReference>